<dbReference type="CDD" id="cd02870">
    <property type="entry name" value="PseudoU_synth_RsuA_like"/>
    <property type="match status" value="1"/>
</dbReference>
<dbReference type="GO" id="GO:0120159">
    <property type="term" value="F:rRNA pseudouridine synthase activity"/>
    <property type="evidence" value="ECO:0007669"/>
    <property type="project" value="UniProtKB-ARBA"/>
</dbReference>
<dbReference type="Gene3D" id="3.10.290.10">
    <property type="entry name" value="RNA-binding S4 domain"/>
    <property type="match status" value="1"/>
</dbReference>
<evidence type="ECO:0000313" key="8">
    <source>
        <dbReference type="Proteomes" id="UP000003803"/>
    </source>
</evidence>
<reference evidence="7" key="1">
    <citation type="submission" date="2007-11" db="EMBL/GenBank/DDBJ databases">
        <authorList>
            <person name="Fulton L."/>
            <person name="Clifton S."/>
            <person name="Fulton B."/>
            <person name="Xu J."/>
            <person name="Minx P."/>
            <person name="Pepin K.H."/>
            <person name="Johnson M."/>
            <person name="Thiruvilangam P."/>
            <person name="Bhonagiri V."/>
            <person name="Nash W.E."/>
            <person name="Mardis E.R."/>
            <person name="Wilson R.K."/>
        </authorList>
    </citation>
    <scope>NUCLEOTIDE SEQUENCE [LARGE SCALE GENOMIC DNA]</scope>
    <source>
        <strain evidence="7">DSM 17241</strain>
    </source>
</reference>
<dbReference type="Pfam" id="PF00849">
    <property type="entry name" value="PseudoU_synth_2"/>
    <property type="match status" value="1"/>
</dbReference>
<dbReference type="InterPro" id="IPR000748">
    <property type="entry name" value="PsdUridine_synth_RsuA/RluB/E/F"/>
</dbReference>
<keyword evidence="3 5" id="KW-0413">Isomerase</keyword>
<organism evidence="7 8">
    <name type="scientific">Anaerotruncus colihominis DSM 17241</name>
    <dbReference type="NCBI Taxonomy" id="445972"/>
    <lineage>
        <taxon>Bacteria</taxon>
        <taxon>Bacillati</taxon>
        <taxon>Bacillota</taxon>
        <taxon>Clostridia</taxon>
        <taxon>Eubacteriales</taxon>
        <taxon>Oscillospiraceae</taxon>
        <taxon>Anaerotruncus</taxon>
    </lineage>
</organism>
<dbReference type="CDD" id="cd00165">
    <property type="entry name" value="S4"/>
    <property type="match status" value="1"/>
</dbReference>
<dbReference type="InterPro" id="IPR042092">
    <property type="entry name" value="PsdUridine_s_RsuA/RluB/E/F_cat"/>
</dbReference>
<dbReference type="SUPFAM" id="SSF55174">
    <property type="entry name" value="Alpha-L RNA-binding motif"/>
    <property type="match status" value="1"/>
</dbReference>
<dbReference type="STRING" id="169435.ERS852551_00219"/>
<reference evidence="7" key="2">
    <citation type="submission" date="2013-09" db="EMBL/GenBank/DDBJ databases">
        <title>Draft genome sequence of Anaerotruncus colihominis(DSM 17241).</title>
        <authorList>
            <person name="Sudarsanam P."/>
            <person name="Ley R."/>
            <person name="Guruge J."/>
            <person name="Turnbaugh P.J."/>
            <person name="Mahowald M."/>
            <person name="Liep D."/>
            <person name="Gordon J."/>
        </authorList>
    </citation>
    <scope>NUCLEOTIDE SEQUENCE</scope>
    <source>
        <strain evidence="7">DSM 17241</strain>
    </source>
</reference>
<dbReference type="InterPro" id="IPR020094">
    <property type="entry name" value="TruA/RsuA/RluB/E/F_N"/>
</dbReference>
<protein>
    <recommendedName>
        <fullName evidence="5">Pseudouridine synthase</fullName>
        <ecNumber evidence="5">5.4.99.-</ecNumber>
    </recommendedName>
</protein>
<name>B0PFV4_9FIRM</name>
<dbReference type="GO" id="GO:0003723">
    <property type="term" value="F:RNA binding"/>
    <property type="evidence" value="ECO:0007669"/>
    <property type="project" value="UniProtKB-KW"/>
</dbReference>
<dbReference type="InterPro" id="IPR006145">
    <property type="entry name" value="PsdUridine_synth_RsuA/RluA"/>
</dbReference>
<evidence type="ECO:0000256" key="3">
    <source>
        <dbReference type="ARBA" id="ARBA00023235"/>
    </source>
</evidence>
<dbReference type="EC" id="5.4.99.-" evidence="5"/>
<feature type="domain" description="RNA-binding S4" evidence="6">
    <location>
        <begin position="13"/>
        <end position="73"/>
    </location>
</feature>
<dbReference type="Gene3D" id="3.30.70.580">
    <property type="entry name" value="Pseudouridine synthase I, catalytic domain, N-terminal subdomain"/>
    <property type="match status" value="1"/>
</dbReference>
<dbReference type="eggNOG" id="COG1187">
    <property type="taxonomic scope" value="Bacteria"/>
</dbReference>
<dbReference type="InterPro" id="IPR002942">
    <property type="entry name" value="S4_RNA-bd"/>
</dbReference>
<dbReference type="NCBIfam" id="TIGR00093">
    <property type="entry name" value="pseudouridine synthase"/>
    <property type="match status" value="1"/>
</dbReference>
<keyword evidence="2 4" id="KW-0694">RNA-binding</keyword>
<dbReference type="FunFam" id="3.10.290.10:FF:000003">
    <property type="entry name" value="Pseudouridine synthase"/>
    <property type="match status" value="1"/>
</dbReference>
<dbReference type="Pfam" id="PF01479">
    <property type="entry name" value="S4"/>
    <property type="match status" value="1"/>
</dbReference>
<dbReference type="FunFam" id="3.30.70.1560:FF:000001">
    <property type="entry name" value="Pseudouridine synthase"/>
    <property type="match status" value="1"/>
</dbReference>
<evidence type="ECO:0000256" key="2">
    <source>
        <dbReference type="ARBA" id="ARBA00022884"/>
    </source>
</evidence>
<dbReference type="InterPro" id="IPR018496">
    <property type="entry name" value="PsdUridine_synth_RsuA/RluB_CS"/>
</dbReference>
<accession>B0PFV4</accession>
<dbReference type="GO" id="GO:0005829">
    <property type="term" value="C:cytosol"/>
    <property type="evidence" value="ECO:0007669"/>
    <property type="project" value="UniProtKB-ARBA"/>
</dbReference>
<dbReference type="PROSITE" id="PS50889">
    <property type="entry name" value="S4"/>
    <property type="match status" value="1"/>
</dbReference>
<evidence type="ECO:0000259" key="6">
    <source>
        <dbReference type="SMART" id="SM00363"/>
    </source>
</evidence>
<dbReference type="SUPFAM" id="SSF55120">
    <property type="entry name" value="Pseudouridine synthase"/>
    <property type="match status" value="1"/>
</dbReference>
<keyword evidence="8" id="KW-1185">Reference proteome</keyword>
<evidence type="ECO:0000256" key="4">
    <source>
        <dbReference type="PROSITE-ProRule" id="PRU00182"/>
    </source>
</evidence>
<dbReference type="InterPro" id="IPR020103">
    <property type="entry name" value="PsdUridine_synth_cat_dom_sf"/>
</dbReference>
<sequence>MKTEDIMAKVNGIRIQKVLSENGVMSRRKAEEAIAQGRVTVNGHPAQPGNPVDPARDVIAIDGVRVQLRKKKQNVYIMLHKPRGFVTTTSDELGRRCVTDLVKDAPAHVYPVGRLDRNSEGLLLLTNDGAFANLVMHPSNHISKTYRVTVRPDVSDEQAAKMSAGVMLDGRMTLPATVLVLEKQDGRVVLQITIQEGRNRQVRRMCEAVGLEVARLKRTSVGPLKLGMLQPGQWRELRPGEVAALRNAASKKQAGGLSE</sequence>
<dbReference type="SMART" id="SM00363">
    <property type="entry name" value="S4"/>
    <property type="match status" value="1"/>
</dbReference>
<dbReference type="AlphaFoldDB" id="B0PFV4"/>
<dbReference type="HOGENOM" id="CLU_024979_1_2_9"/>
<evidence type="ECO:0000256" key="5">
    <source>
        <dbReference type="RuleBase" id="RU003887"/>
    </source>
</evidence>
<comment type="caution">
    <text evidence="7">The sequence shown here is derived from an EMBL/GenBank/DDBJ whole genome shotgun (WGS) entry which is preliminary data.</text>
</comment>
<dbReference type="PANTHER" id="PTHR47683">
    <property type="entry name" value="PSEUDOURIDINE SYNTHASE FAMILY PROTEIN-RELATED"/>
    <property type="match status" value="1"/>
</dbReference>
<dbReference type="Proteomes" id="UP000003803">
    <property type="component" value="Unassembled WGS sequence"/>
</dbReference>
<evidence type="ECO:0000313" key="7">
    <source>
        <dbReference type="EMBL" id="EDS09542.1"/>
    </source>
</evidence>
<dbReference type="InterPro" id="IPR050343">
    <property type="entry name" value="RsuA_PseudoU_synthase"/>
</dbReference>
<dbReference type="PANTHER" id="PTHR47683:SF2">
    <property type="entry name" value="RNA-BINDING S4 DOMAIN-CONTAINING PROTEIN"/>
    <property type="match status" value="1"/>
</dbReference>
<evidence type="ECO:0000256" key="1">
    <source>
        <dbReference type="ARBA" id="ARBA00008348"/>
    </source>
</evidence>
<dbReference type="PROSITE" id="PS01149">
    <property type="entry name" value="PSI_RSU"/>
    <property type="match status" value="1"/>
</dbReference>
<proteinExistence type="inferred from homology"/>
<dbReference type="EMBL" id="ABGD02000027">
    <property type="protein sequence ID" value="EDS09542.1"/>
    <property type="molecule type" value="Genomic_DNA"/>
</dbReference>
<dbReference type="InterPro" id="IPR036986">
    <property type="entry name" value="S4_RNA-bd_sf"/>
</dbReference>
<dbReference type="Gene3D" id="3.30.70.1560">
    <property type="entry name" value="Alpha-L RNA-binding motif"/>
    <property type="match status" value="1"/>
</dbReference>
<gene>
    <name evidence="7" type="ORF">ANACOL_03686</name>
</gene>
<dbReference type="GO" id="GO:0000455">
    <property type="term" value="P:enzyme-directed rRNA pseudouridine synthesis"/>
    <property type="evidence" value="ECO:0007669"/>
    <property type="project" value="UniProtKB-ARBA"/>
</dbReference>
<comment type="similarity">
    <text evidence="1 5">Belongs to the pseudouridine synthase RsuA family.</text>
</comment>